<evidence type="ECO:0000256" key="1">
    <source>
        <dbReference type="ARBA" id="ARBA00023125"/>
    </source>
</evidence>
<name>A0A098YQ35_9BACT</name>
<gene>
    <name evidence="3" type="ORF">HMPREF9304_07720</name>
</gene>
<sequence length="142" mass="16172">MSILIRLMQSKFKNKVQQSKWYAKVVSTGEIHTDELATIIESNTTFKRGEVQGLITELVDELKQQLSDGKTVVLDGFGRFHLTVESDLVAQQADFNIHQHIRRIKCKFLPAGNRLAHTGIIQQTFSKDVEVEWIPGKAKRHS</sequence>
<protein>
    <submittedName>
        <fullName evidence="3">DNA-binding protein</fullName>
    </submittedName>
</protein>
<dbReference type="GO" id="GO:0003677">
    <property type="term" value="F:DNA binding"/>
    <property type="evidence" value="ECO:0007669"/>
    <property type="project" value="UniProtKB-KW"/>
</dbReference>
<dbReference type="InterPro" id="IPR005902">
    <property type="entry name" value="HU_DNA-bd_put"/>
</dbReference>
<dbReference type="InterPro" id="IPR010992">
    <property type="entry name" value="IHF-like_DNA-bd_dom_sf"/>
</dbReference>
<dbReference type="NCBIfam" id="TIGR01201">
    <property type="entry name" value="HU_rel"/>
    <property type="match status" value="1"/>
</dbReference>
<feature type="domain" description="HU" evidence="2">
    <location>
        <begin position="1"/>
        <end position="111"/>
    </location>
</feature>
<evidence type="ECO:0000259" key="2">
    <source>
        <dbReference type="Pfam" id="PF18291"/>
    </source>
</evidence>
<dbReference type="Proteomes" id="UP000029723">
    <property type="component" value="Unassembled WGS sequence"/>
</dbReference>
<comment type="caution">
    <text evidence="3">The sequence shown here is derived from an EMBL/GenBank/DDBJ whole genome shotgun (WGS) entry which is preliminary data.</text>
</comment>
<dbReference type="InterPro" id="IPR041607">
    <property type="entry name" value="HU-HIG"/>
</dbReference>
<dbReference type="AlphaFoldDB" id="A0A098YQ35"/>
<evidence type="ECO:0000313" key="3">
    <source>
        <dbReference type="EMBL" id="KGI21865.1"/>
    </source>
</evidence>
<organism evidence="3 4">
    <name type="scientific">Hoylesella timonensis S9-PR14</name>
    <dbReference type="NCBI Taxonomy" id="1401062"/>
    <lineage>
        <taxon>Bacteria</taxon>
        <taxon>Pseudomonadati</taxon>
        <taxon>Bacteroidota</taxon>
        <taxon>Bacteroidia</taxon>
        <taxon>Bacteroidales</taxon>
        <taxon>Prevotellaceae</taxon>
        <taxon>Hoylesella</taxon>
    </lineage>
</organism>
<evidence type="ECO:0000313" key="4">
    <source>
        <dbReference type="Proteomes" id="UP000029723"/>
    </source>
</evidence>
<accession>A0A098YQ35</accession>
<reference evidence="3 4" key="1">
    <citation type="submission" date="2014-07" db="EMBL/GenBank/DDBJ databases">
        <authorList>
            <person name="McCorrison J."/>
            <person name="Sanka R."/>
            <person name="Torralba M."/>
            <person name="Gillis M."/>
            <person name="Haft D.H."/>
            <person name="Methe B."/>
            <person name="Sutton G."/>
            <person name="Nelson K.E."/>
        </authorList>
    </citation>
    <scope>NUCLEOTIDE SEQUENCE [LARGE SCALE GENOMIC DNA]</scope>
    <source>
        <strain evidence="3 4">S9-PR14</strain>
    </source>
</reference>
<dbReference type="SUPFAM" id="SSF47729">
    <property type="entry name" value="IHF-like DNA-binding proteins"/>
    <property type="match status" value="1"/>
</dbReference>
<dbReference type="RefSeq" id="WP_036927863.1">
    <property type="nucleotide sequence ID" value="NZ_JRPQ01000115.1"/>
</dbReference>
<dbReference type="Gene3D" id="4.10.520.10">
    <property type="entry name" value="IHF-like DNA-binding proteins"/>
    <property type="match status" value="1"/>
</dbReference>
<dbReference type="Pfam" id="PF18291">
    <property type="entry name" value="HU-HIG"/>
    <property type="match status" value="1"/>
</dbReference>
<proteinExistence type="predicted"/>
<keyword evidence="1 3" id="KW-0238">DNA-binding</keyword>
<dbReference type="EMBL" id="JRPQ01000115">
    <property type="protein sequence ID" value="KGI21865.1"/>
    <property type="molecule type" value="Genomic_DNA"/>
</dbReference>